<keyword evidence="5 11" id="KW-0863">Zinc-finger</keyword>
<feature type="binding site" evidence="11">
    <location>
        <position position="37"/>
    </location>
    <ligand>
        <name>Zn(2+)</name>
        <dbReference type="ChEBI" id="CHEBI:29105"/>
    </ligand>
</feature>
<dbReference type="PANTHER" id="PTHR10768:SF0">
    <property type="entry name" value="RIBOSOMAL PROTEIN L37"/>
    <property type="match status" value="1"/>
</dbReference>
<evidence type="ECO:0000256" key="10">
    <source>
        <dbReference type="ARBA" id="ARBA00035225"/>
    </source>
</evidence>
<feature type="binding site" evidence="11">
    <location>
        <position position="34"/>
    </location>
    <ligand>
        <name>Zn(2+)</name>
        <dbReference type="ChEBI" id="CHEBI:29105"/>
    </ligand>
</feature>
<reference evidence="13 14" key="1">
    <citation type="journal article" date="2016" name="Nat. Microbiol.">
        <title>Genomic inference of the metabolism of cosmopolitan subsurface Archaea, Hadesarchaea.</title>
        <authorList>
            <person name="Baker B.J."/>
            <person name="Saw J.H."/>
            <person name="Lind A.E."/>
            <person name="Lazar C.S."/>
            <person name="Hinrichs K.-U."/>
            <person name="Teske A.P."/>
            <person name="Ettema T.J."/>
        </authorList>
    </citation>
    <scope>NUCLEOTIDE SEQUENCE [LARGE SCALE GENOMIC DNA]</scope>
</reference>
<sequence length="61" mass="7257">MVKGTPSMGKRHKVVHIRCRRCGRRAYHAQRGVCAACGYGRDTRINRYRWKTKTVQRLRLR</sequence>
<dbReference type="GO" id="GO:0006412">
    <property type="term" value="P:translation"/>
    <property type="evidence" value="ECO:0007669"/>
    <property type="project" value="UniProtKB-UniRule"/>
</dbReference>
<dbReference type="InterPro" id="IPR011331">
    <property type="entry name" value="Ribosomal_eL37/eL43"/>
</dbReference>
<evidence type="ECO:0000256" key="11">
    <source>
        <dbReference type="HAMAP-Rule" id="MF_00547"/>
    </source>
</evidence>
<evidence type="ECO:0000256" key="9">
    <source>
        <dbReference type="ARBA" id="ARBA00023274"/>
    </source>
</evidence>
<comment type="cofactor">
    <cofactor evidence="11">
        <name>Zn(2+)</name>
        <dbReference type="ChEBI" id="CHEBI:29105"/>
    </cofactor>
    <text evidence="11">Binds 1 zinc ion per subunit.</text>
</comment>
<feature type="zinc finger region" description="C4-type" evidence="11">
    <location>
        <begin position="19"/>
        <end position="37"/>
    </location>
</feature>
<keyword evidence="4 11" id="KW-0699">rRNA-binding</keyword>
<protein>
    <recommendedName>
        <fullName evidence="10 11">Large ribosomal subunit protein eL37</fullName>
    </recommendedName>
</protein>
<feature type="binding site" evidence="11">
    <location>
        <position position="22"/>
    </location>
    <ligand>
        <name>Zn(2+)</name>
        <dbReference type="ChEBI" id="CHEBI:29105"/>
    </ligand>
</feature>
<feature type="binding site" evidence="11">
    <location>
        <position position="19"/>
    </location>
    <ligand>
        <name>Zn(2+)</name>
        <dbReference type="ChEBI" id="CHEBI:29105"/>
    </ligand>
</feature>
<comment type="caution">
    <text evidence="13">The sequence shown here is derived from an EMBL/GenBank/DDBJ whole genome shotgun (WGS) entry which is preliminary data.</text>
</comment>
<dbReference type="SUPFAM" id="SSF57829">
    <property type="entry name" value="Zn-binding ribosomal proteins"/>
    <property type="match status" value="1"/>
</dbReference>
<dbReference type="NCBIfam" id="NF003214">
    <property type="entry name" value="PRK04179.1"/>
    <property type="match status" value="1"/>
</dbReference>
<evidence type="ECO:0000256" key="1">
    <source>
        <dbReference type="ARBA" id="ARBA00003058"/>
    </source>
</evidence>
<evidence type="ECO:0000256" key="8">
    <source>
        <dbReference type="ARBA" id="ARBA00022980"/>
    </source>
</evidence>
<dbReference type="InterPro" id="IPR011332">
    <property type="entry name" value="Ribosomal_zn-bd"/>
</dbReference>
<keyword evidence="6 11" id="KW-0862">Zinc</keyword>
<dbReference type="Pfam" id="PF01907">
    <property type="entry name" value="Ribosomal_L37e"/>
    <property type="match status" value="1"/>
</dbReference>
<accession>A0A147JW74</accession>
<name>A0A147JW74_HADYE</name>
<evidence type="ECO:0000256" key="5">
    <source>
        <dbReference type="ARBA" id="ARBA00022771"/>
    </source>
</evidence>
<proteinExistence type="inferred from homology"/>
<keyword evidence="7 11" id="KW-0694">RNA-binding</keyword>
<comment type="function">
    <text evidence="1 11">Binds to the 23S rRNA.</text>
</comment>
<evidence type="ECO:0000313" key="13">
    <source>
        <dbReference type="EMBL" id="KUO40735.1"/>
    </source>
</evidence>
<evidence type="ECO:0000256" key="4">
    <source>
        <dbReference type="ARBA" id="ARBA00022730"/>
    </source>
</evidence>
<dbReference type="InterPro" id="IPR001569">
    <property type="entry name" value="Ribosomal_eL37"/>
</dbReference>
<organism evidence="13 14">
    <name type="scientific">Hadarchaeum yellowstonense</name>
    <dbReference type="NCBI Taxonomy" id="1776334"/>
    <lineage>
        <taxon>Archaea</taxon>
        <taxon>Methanobacteriati</taxon>
        <taxon>Candidatus Hadarchaeota</taxon>
        <taxon>Candidatus Hadarchaeia</taxon>
        <taxon>Candidatus Hadarchaeales</taxon>
        <taxon>Candidatus Hadarchaeaceae</taxon>
        <taxon>Candidatus Hadarchaeum</taxon>
    </lineage>
</organism>
<comment type="similarity">
    <text evidence="2 11 12">Belongs to the eukaryotic ribosomal protein eL37 family.</text>
</comment>
<dbReference type="GO" id="GO:0003735">
    <property type="term" value="F:structural constituent of ribosome"/>
    <property type="evidence" value="ECO:0007669"/>
    <property type="project" value="InterPro"/>
</dbReference>
<dbReference type="PANTHER" id="PTHR10768">
    <property type="entry name" value="60S RIBOSOMAL PROTEIN L37"/>
    <property type="match status" value="1"/>
</dbReference>
<keyword evidence="9 11" id="KW-0687">Ribonucleoprotein</keyword>
<dbReference type="Gene3D" id="2.20.25.30">
    <property type="match status" value="1"/>
</dbReference>
<evidence type="ECO:0000256" key="12">
    <source>
        <dbReference type="RuleBase" id="RU000576"/>
    </source>
</evidence>
<dbReference type="InterPro" id="IPR018267">
    <property type="entry name" value="Ribosomal_eL37_CS"/>
</dbReference>
<dbReference type="STRING" id="1776334.APZ16_00950"/>
<comment type="function">
    <text evidence="12">Component of the large ribosomal subunit. The ribosome is a large ribonucleoprotein complex responsible for the synthesis of proteins in the cell.</text>
</comment>
<dbReference type="GO" id="GO:0019843">
    <property type="term" value="F:rRNA binding"/>
    <property type="evidence" value="ECO:0007669"/>
    <property type="project" value="UniProtKB-KW"/>
</dbReference>
<dbReference type="GO" id="GO:0022625">
    <property type="term" value="C:cytosolic large ribosomal subunit"/>
    <property type="evidence" value="ECO:0007669"/>
    <property type="project" value="TreeGrafter"/>
</dbReference>
<dbReference type="HAMAP" id="MF_00547">
    <property type="entry name" value="Ribosomal_eL37"/>
    <property type="match status" value="1"/>
</dbReference>
<evidence type="ECO:0000256" key="2">
    <source>
        <dbReference type="ARBA" id="ARBA00009805"/>
    </source>
</evidence>
<dbReference type="EMBL" id="LQMQ01000036">
    <property type="protein sequence ID" value="KUO40735.1"/>
    <property type="molecule type" value="Genomic_DNA"/>
</dbReference>
<evidence type="ECO:0000256" key="7">
    <source>
        <dbReference type="ARBA" id="ARBA00022884"/>
    </source>
</evidence>
<evidence type="ECO:0000256" key="3">
    <source>
        <dbReference type="ARBA" id="ARBA00022723"/>
    </source>
</evidence>
<evidence type="ECO:0000313" key="14">
    <source>
        <dbReference type="Proteomes" id="UP000074294"/>
    </source>
</evidence>
<keyword evidence="8 11" id="KW-0689">Ribosomal protein</keyword>
<keyword evidence="3 11" id="KW-0479">Metal-binding</keyword>
<gene>
    <name evidence="11 13" type="primary">rpl37e</name>
    <name evidence="13" type="ORF">APZ16_00950</name>
</gene>
<dbReference type="PROSITE" id="PS01077">
    <property type="entry name" value="RIBOSOMAL_L37E"/>
    <property type="match status" value="1"/>
</dbReference>
<dbReference type="FunFam" id="2.20.25.30:FF:000003">
    <property type="entry name" value="50S ribosomal protein L37e"/>
    <property type="match status" value="1"/>
</dbReference>
<dbReference type="Proteomes" id="UP000074294">
    <property type="component" value="Unassembled WGS sequence"/>
</dbReference>
<dbReference type="AlphaFoldDB" id="A0A147JW74"/>
<evidence type="ECO:0000256" key="6">
    <source>
        <dbReference type="ARBA" id="ARBA00022833"/>
    </source>
</evidence>
<dbReference type="GO" id="GO:0008270">
    <property type="term" value="F:zinc ion binding"/>
    <property type="evidence" value="ECO:0007669"/>
    <property type="project" value="UniProtKB-UniRule"/>
</dbReference>